<dbReference type="Proteomes" id="UP000593567">
    <property type="component" value="Unassembled WGS sequence"/>
</dbReference>
<dbReference type="AlphaFoldDB" id="A0A7J7JY31"/>
<feature type="chain" id="PRO_5029706433" evidence="1">
    <location>
        <begin position="20"/>
        <end position="191"/>
    </location>
</feature>
<dbReference type="EMBL" id="VXIV02001735">
    <property type="protein sequence ID" value="KAF6030228.1"/>
    <property type="molecule type" value="Genomic_DNA"/>
</dbReference>
<accession>A0A7J7JY31</accession>
<organism evidence="2 3">
    <name type="scientific">Bugula neritina</name>
    <name type="common">Brown bryozoan</name>
    <name type="synonym">Sertularia neritina</name>
    <dbReference type="NCBI Taxonomy" id="10212"/>
    <lineage>
        <taxon>Eukaryota</taxon>
        <taxon>Metazoa</taxon>
        <taxon>Spiralia</taxon>
        <taxon>Lophotrochozoa</taxon>
        <taxon>Bryozoa</taxon>
        <taxon>Gymnolaemata</taxon>
        <taxon>Cheilostomatida</taxon>
        <taxon>Flustrina</taxon>
        <taxon>Buguloidea</taxon>
        <taxon>Bugulidae</taxon>
        <taxon>Bugula</taxon>
    </lineage>
</organism>
<gene>
    <name evidence="2" type="ORF">EB796_011468</name>
</gene>
<keyword evidence="1" id="KW-0732">Signal</keyword>
<protein>
    <submittedName>
        <fullName evidence="2">Uncharacterized protein</fullName>
    </submittedName>
</protein>
<proteinExistence type="predicted"/>
<feature type="signal peptide" evidence="1">
    <location>
        <begin position="1"/>
        <end position="19"/>
    </location>
</feature>
<evidence type="ECO:0000313" key="3">
    <source>
        <dbReference type="Proteomes" id="UP000593567"/>
    </source>
</evidence>
<comment type="caution">
    <text evidence="2">The sequence shown here is derived from an EMBL/GenBank/DDBJ whole genome shotgun (WGS) entry which is preliminary data.</text>
</comment>
<sequence length="191" mass="21525">MQLLISFSCLVFLYLPVSSEVSEGTTHNITLGSLEPKMEEIGGSFNTSMIPLSMKVNSNSVLHKFSVRLGKITSARVHVQVWRHEGSNKYKLIRTRELRDMYEGVNVMEVRWYLTAGDYVGLSCSGNCPVYKDPSQPAFASKIKMSDRLSKQGFYEGMVLLFNDPLLKSRLALQAEGISTLYHTIQRIPLL</sequence>
<evidence type="ECO:0000313" key="2">
    <source>
        <dbReference type="EMBL" id="KAF6030228.1"/>
    </source>
</evidence>
<reference evidence="2" key="1">
    <citation type="submission" date="2020-06" db="EMBL/GenBank/DDBJ databases">
        <title>Draft genome of Bugula neritina, a colonial animal packing powerful symbionts and potential medicines.</title>
        <authorList>
            <person name="Rayko M."/>
        </authorList>
    </citation>
    <scope>NUCLEOTIDE SEQUENCE [LARGE SCALE GENOMIC DNA]</scope>
    <source>
        <strain evidence="2">Kwan_BN1</strain>
    </source>
</reference>
<name>A0A7J7JY31_BUGNE</name>
<evidence type="ECO:0000256" key="1">
    <source>
        <dbReference type="SAM" id="SignalP"/>
    </source>
</evidence>
<keyword evidence="3" id="KW-1185">Reference proteome</keyword>